<feature type="chain" id="PRO_5011534686" evidence="6">
    <location>
        <begin position="23"/>
        <end position="538"/>
    </location>
</feature>
<evidence type="ECO:0000256" key="5">
    <source>
        <dbReference type="ARBA" id="ARBA00023237"/>
    </source>
</evidence>
<dbReference type="EMBL" id="FNBN01000001">
    <property type="protein sequence ID" value="SDE97792.1"/>
    <property type="molecule type" value="Genomic_DNA"/>
</dbReference>
<dbReference type="Gene3D" id="1.25.40.10">
    <property type="entry name" value="Tetratricopeptide repeat domain"/>
    <property type="match status" value="1"/>
</dbReference>
<evidence type="ECO:0000256" key="2">
    <source>
        <dbReference type="ARBA" id="ARBA00006275"/>
    </source>
</evidence>
<dbReference type="Gene3D" id="1.25.40.390">
    <property type="match status" value="1"/>
</dbReference>
<feature type="domain" description="RagB/SusD" evidence="7">
    <location>
        <begin position="270"/>
        <end position="538"/>
    </location>
</feature>
<evidence type="ECO:0000256" key="6">
    <source>
        <dbReference type="SAM" id="SignalP"/>
    </source>
</evidence>
<evidence type="ECO:0000313" key="10">
    <source>
        <dbReference type="Proteomes" id="UP000199045"/>
    </source>
</evidence>
<dbReference type="OrthoDB" id="9783641at2"/>
<dbReference type="SUPFAM" id="SSF48452">
    <property type="entry name" value="TPR-like"/>
    <property type="match status" value="1"/>
</dbReference>
<dbReference type="AlphaFoldDB" id="A0A1G7HBH1"/>
<dbReference type="PROSITE" id="PS51257">
    <property type="entry name" value="PROKAR_LIPOPROTEIN"/>
    <property type="match status" value="1"/>
</dbReference>
<evidence type="ECO:0000259" key="8">
    <source>
        <dbReference type="Pfam" id="PF14322"/>
    </source>
</evidence>
<evidence type="ECO:0000256" key="3">
    <source>
        <dbReference type="ARBA" id="ARBA00022729"/>
    </source>
</evidence>
<feature type="domain" description="SusD-like N-terminal" evidence="8">
    <location>
        <begin position="84"/>
        <end position="224"/>
    </location>
</feature>
<evidence type="ECO:0000256" key="1">
    <source>
        <dbReference type="ARBA" id="ARBA00004442"/>
    </source>
</evidence>
<dbReference type="RefSeq" id="WP_089828550.1">
    <property type="nucleotide sequence ID" value="NZ_FNBN01000001.1"/>
</dbReference>
<protein>
    <submittedName>
        <fullName evidence="9">SusD family protein</fullName>
    </submittedName>
</protein>
<dbReference type="Pfam" id="PF07980">
    <property type="entry name" value="SusD_RagB"/>
    <property type="match status" value="1"/>
</dbReference>
<evidence type="ECO:0000259" key="7">
    <source>
        <dbReference type="Pfam" id="PF07980"/>
    </source>
</evidence>
<proteinExistence type="inferred from homology"/>
<evidence type="ECO:0000256" key="4">
    <source>
        <dbReference type="ARBA" id="ARBA00023136"/>
    </source>
</evidence>
<feature type="signal peptide" evidence="6">
    <location>
        <begin position="1"/>
        <end position="22"/>
    </location>
</feature>
<accession>A0A1G7HBH1</accession>
<dbReference type="Gene3D" id="1.10.3780.10">
    <property type="entry name" value="SusD-like"/>
    <property type="match status" value="1"/>
</dbReference>
<gene>
    <name evidence="9" type="ORF">SAMN04488121_101397</name>
</gene>
<dbReference type="InterPro" id="IPR012944">
    <property type="entry name" value="SusD_RagB_dom"/>
</dbReference>
<dbReference type="STRING" id="104663.SAMN04488121_101397"/>
<keyword evidence="4" id="KW-0472">Membrane</keyword>
<dbReference type="GO" id="GO:0009279">
    <property type="term" value="C:cell outer membrane"/>
    <property type="evidence" value="ECO:0007669"/>
    <property type="project" value="UniProtKB-SubCell"/>
</dbReference>
<dbReference type="Proteomes" id="UP000199045">
    <property type="component" value="Unassembled WGS sequence"/>
</dbReference>
<comment type="subcellular location">
    <subcellularLocation>
        <location evidence="1">Cell outer membrane</location>
    </subcellularLocation>
</comment>
<reference evidence="9 10" key="1">
    <citation type="submission" date="2016-10" db="EMBL/GenBank/DDBJ databases">
        <authorList>
            <person name="de Groot N.N."/>
        </authorList>
    </citation>
    <scope>NUCLEOTIDE SEQUENCE [LARGE SCALE GENOMIC DNA]</scope>
    <source>
        <strain evidence="9 10">DSM 527</strain>
    </source>
</reference>
<name>A0A1G7HBH1_CHIFI</name>
<dbReference type="InterPro" id="IPR033985">
    <property type="entry name" value="SusD-like_N"/>
</dbReference>
<dbReference type="InterPro" id="IPR011990">
    <property type="entry name" value="TPR-like_helical_dom_sf"/>
</dbReference>
<dbReference type="Pfam" id="PF14322">
    <property type="entry name" value="SusD-like_3"/>
    <property type="match status" value="1"/>
</dbReference>
<comment type="similarity">
    <text evidence="2">Belongs to the SusD family.</text>
</comment>
<keyword evidence="3 6" id="KW-0732">Signal</keyword>
<organism evidence="9 10">
    <name type="scientific">Chitinophaga filiformis</name>
    <name type="common">Myxococcus filiformis</name>
    <name type="synonym">Flexibacter filiformis</name>
    <dbReference type="NCBI Taxonomy" id="104663"/>
    <lineage>
        <taxon>Bacteria</taxon>
        <taxon>Pseudomonadati</taxon>
        <taxon>Bacteroidota</taxon>
        <taxon>Chitinophagia</taxon>
        <taxon>Chitinophagales</taxon>
        <taxon>Chitinophagaceae</taxon>
        <taxon>Chitinophaga</taxon>
    </lineage>
</organism>
<evidence type="ECO:0000313" key="9">
    <source>
        <dbReference type="EMBL" id="SDE97792.1"/>
    </source>
</evidence>
<keyword evidence="5" id="KW-0998">Cell outer membrane</keyword>
<sequence length="538" mass="61102">MKQSIKTILLATLLLVSACTKLKDTSYNQIIAGQFDPSAEDLASLVGAAYVNWRFVLNDWNGYARIQEATSDEAVIPARPNGWVDGGIYRRLHEHKWTADDDVTINTWNRTYAGITNCNRVIYQLESGSIPVSSGKEETLAELKVLRASYYYVLCDVYGNVPIVTRFDVPDGFLPEQSTRKEVYEFIVKEIKDNLPLLSDKNDKTTYGKFNQWAAYALLAKMYLNAEVYAGTPAWDECIATCDAIINSGKGFILEPVQRSVFVTDNENSKEIIFALPFDETYVTDWNAFDIHMQTLQPACQATYNLKSTPWGGICAIPQFINTFDTDDARYRDNWIKGQQYSAAGAELNCTMGAYTGKPLAFINEVPGIDQSEEIHGFRLGKFEIKQKANVQLSNDWPLFRYADILMMKAESLLRKGKADDAATLVTQVRQRNFTEHPEKALVTGADLLKGSVYDYGLRDHLNHTEQGGADIQYGRFLDELGWEFTQEDRRRQDLIRFKVFTKKSWFSHTSNGDYRTLFPIPRTEINKNGNLKQNDGY</sequence>